<feature type="site" description="Lowers pKa of active site Tyr" evidence="6">
    <location>
        <position position="76"/>
    </location>
</feature>
<evidence type="ECO:0000256" key="4">
    <source>
        <dbReference type="PIRSR" id="PIRSR000097-1"/>
    </source>
</evidence>
<protein>
    <submittedName>
        <fullName evidence="8">2,5-diketo-D-gluconic acid reductase</fullName>
    </submittedName>
</protein>
<evidence type="ECO:0000256" key="1">
    <source>
        <dbReference type="ARBA" id="ARBA00007905"/>
    </source>
</evidence>
<accession>A0A2T4PXP5</accession>
<dbReference type="InterPro" id="IPR036812">
    <property type="entry name" value="NAD(P)_OxRdtase_dom_sf"/>
</dbReference>
<name>A0A2T4PXP5_STAWA</name>
<dbReference type="FunFam" id="3.20.20.100:FF:000002">
    <property type="entry name" value="2,5-diketo-D-gluconic acid reductase A"/>
    <property type="match status" value="1"/>
</dbReference>
<dbReference type="InterPro" id="IPR020471">
    <property type="entry name" value="AKR"/>
</dbReference>
<dbReference type="CDD" id="cd19071">
    <property type="entry name" value="AKR_AKR1-5-like"/>
    <property type="match status" value="1"/>
</dbReference>
<reference evidence="8 9" key="1">
    <citation type="journal article" date="2016" name="Front. Microbiol.">
        <title>Comprehensive Phylogenetic Analysis of Bovine Non-aureus Staphylococci Species Based on Whole-Genome Sequencing.</title>
        <authorList>
            <person name="Naushad S."/>
            <person name="Barkema H.W."/>
            <person name="Luby C."/>
            <person name="Condas L.A."/>
            <person name="Nobrega D.B."/>
            <person name="Carson D.A."/>
            <person name="De Buck J."/>
        </authorList>
    </citation>
    <scope>NUCLEOTIDE SEQUENCE [LARGE SCALE GENOMIC DNA]</scope>
    <source>
        <strain evidence="8 9">SNUC 2993</strain>
    </source>
</reference>
<feature type="active site" description="Proton donor" evidence="4">
    <location>
        <position position="51"/>
    </location>
</feature>
<dbReference type="InterPro" id="IPR023210">
    <property type="entry name" value="NADP_OxRdtase_dom"/>
</dbReference>
<dbReference type="PROSITE" id="PS00062">
    <property type="entry name" value="ALDOKETO_REDUCTASE_2"/>
    <property type="match status" value="1"/>
</dbReference>
<dbReference type="PROSITE" id="PS00798">
    <property type="entry name" value="ALDOKETO_REDUCTASE_1"/>
    <property type="match status" value="1"/>
</dbReference>
<dbReference type="InterPro" id="IPR018170">
    <property type="entry name" value="Aldo/ket_reductase_CS"/>
</dbReference>
<comment type="similarity">
    <text evidence="1">Belongs to the aldo/keto reductase family.</text>
</comment>
<gene>
    <name evidence="8" type="ORF">BU085_11815</name>
</gene>
<comment type="caution">
    <text evidence="8">The sequence shown here is derived from an EMBL/GenBank/DDBJ whole genome shotgun (WGS) entry which is preliminary data.</text>
</comment>
<dbReference type="PANTHER" id="PTHR43827:SF3">
    <property type="entry name" value="NADP-DEPENDENT OXIDOREDUCTASE DOMAIN-CONTAINING PROTEIN"/>
    <property type="match status" value="1"/>
</dbReference>
<evidence type="ECO:0000313" key="8">
    <source>
        <dbReference type="EMBL" id="PTI49572.1"/>
    </source>
</evidence>
<evidence type="ECO:0000256" key="5">
    <source>
        <dbReference type="PIRSR" id="PIRSR000097-2"/>
    </source>
</evidence>
<evidence type="ECO:0000256" key="3">
    <source>
        <dbReference type="ARBA" id="ARBA00023002"/>
    </source>
</evidence>
<evidence type="ECO:0000256" key="6">
    <source>
        <dbReference type="PIRSR" id="PIRSR000097-3"/>
    </source>
</evidence>
<dbReference type="AlphaFoldDB" id="A0A2T4PXP5"/>
<evidence type="ECO:0000313" key="9">
    <source>
        <dbReference type="Proteomes" id="UP000240717"/>
    </source>
</evidence>
<organism evidence="8 9">
    <name type="scientific">Staphylococcus warneri</name>
    <dbReference type="NCBI Taxonomy" id="1292"/>
    <lineage>
        <taxon>Bacteria</taxon>
        <taxon>Bacillati</taxon>
        <taxon>Bacillota</taxon>
        <taxon>Bacilli</taxon>
        <taxon>Bacillales</taxon>
        <taxon>Staphylococcaceae</taxon>
        <taxon>Staphylococcus</taxon>
    </lineage>
</organism>
<dbReference type="SUPFAM" id="SSF51430">
    <property type="entry name" value="NAD(P)-linked oxidoreductase"/>
    <property type="match status" value="1"/>
</dbReference>
<dbReference type="PRINTS" id="PR00069">
    <property type="entry name" value="ALDKETRDTASE"/>
</dbReference>
<evidence type="ECO:0000259" key="7">
    <source>
        <dbReference type="Pfam" id="PF00248"/>
    </source>
</evidence>
<dbReference type="Gene3D" id="3.20.20.100">
    <property type="entry name" value="NADP-dependent oxidoreductase domain"/>
    <property type="match status" value="1"/>
</dbReference>
<dbReference type="GO" id="GO:0016616">
    <property type="term" value="F:oxidoreductase activity, acting on the CH-OH group of donors, NAD or NADP as acceptor"/>
    <property type="evidence" value="ECO:0007669"/>
    <property type="project" value="UniProtKB-ARBA"/>
</dbReference>
<dbReference type="PANTHER" id="PTHR43827">
    <property type="entry name" value="2,5-DIKETO-D-GLUCONIC ACID REDUCTASE"/>
    <property type="match status" value="1"/>
</dbReference>
<keyword evidence="3" id="KW-0560">Oxidoreductase</keyword>
<sequence>MVLQEKYTLNNQLEVPKIAFGTWQISNENVILAVKEALEIGYRHIDTAIHYENEEGVGKAIRESSIPREDIFVTTKIPPEVKTYEGAKACIENSIERLDIGVIDQVLIHSPKPWRELLIGSPKPYFDENLAVWKAMEEAVEEGKIRSIGVSNFEIADLENILKNGKIKPAVNQVEVHIGLAPRDIMEYCEKHDILIMAYSPNATGKLINDPVVKRVADKYGVSVPQLSIRYDLQIGVLPLPRSTNPVHMKENANLDFVILEEDMITLSKVKERHNLWWRRVSKVIRNIRSFGKK</sequence>
<dbReference type="STRING" id="1194526.A284_09335"/>
<dbReference type="RefSeq" id="WP_107532975.1">
    <property type="nucleotide sequence ID" value="NZ_PZEV01000061.1"/>
</dbReference>
<dbReference type="Proteomes" id="UP000240717">
    <property type="component" value="Unassembled WGS sequence"/>
</dbReference>
<proteinExistence type="inferred from homology"/>
<keyword evidence="2" id="KW-0521">NADP</keyword>
<dbReference type="Pfam" id="PF00248">
    <property type="entry name" value="Aldo_ket_red"/>
    <property type="match status" value="1"/>
</dbReference>
<feature type="binding site" evidence="5">
    <location>
        <position position="109"/>
    </location>
    <ligand>
        <name>substrate</name>
    </ligand>
</feature>
<evidence type="ECO:0000256" key="2">
    <source>
        <dbReference type="ARBA" id="ARBA00022857"/>
    </source>
</evidence>
<feature type="domain" description="NADP-dependent oxidoreductase" evidence="7">
    <location>
        <begin position="17"/>
        <end position="267"/>
    </location>
</feature>
<dbReference type="EMBL" id="PZEV01000061">
    <property type="protein sequence ID" value="PTI49572.1"/>
    <property type="molecule type" value="Genomic_DNA"/>
</dbReference>
<dbReference type="PIRSF" id="PIRSF000097">
    <property type="entry name" value="AKR"/>
    <property type="match status" value="1"/>
</dbReference>